<sequence length="728" mass="82353">MKVLITGGYGFIGSTVAERFHKEGYDVYIIDNMSSGSKKNINFKHKGYVLSVEDTKCEEVFRSNRFDAVIHLAAQVSVSVSLKNPYQDAQSNVLGLSNMLSLSSRYGARKFIFASSAAVYGLTEEVPILETSPFGPISPYGMNKMVGETYCSNWKEMYGLDTLCFRFSNVYGPRQGNSGEGGVVSIFMKQILENQEITVHGDGNQTRDFIYVEDIADALFRASYSSLDGVYNLSTCQENSINDLIRELQQLQGDAALIKYVPSREGDIYRSTLDNGRIMHALDWAPKYTLQSGLRKMYTWASEVKETKPVVKPIEEKPSMIRQKLKTALPYAENLLAFSAVYGLNEILERSDYAGMDFKLVYITIIGILYGSRQSMLAVLLSILLFIRQQTENGRDIVSLLYDSTLFFQLALYLFVGLVVGYSIERRTNRLNNAEQQLQQASDKYAFLYEVYEETRSVKDELHQQIITTEDSFGKIHTVTRELESLEPERIFLAAIGVLEKIMQTDQVTIYTVNKTKSYLRLAGCSAVDTLEFPRSLKADQHEYLMSLLYDKQLYVNKELNLEFPLLSAPVVSRGEVVAIVSLHAVEFYRFTLYYQNLFKTVVELISSSLSRAHTYIDAAASQRYVDPEEGRVLQTEAFMEILASKQAASEQFGVNYVLLPTGLKNVTSEIIERIHGSLRETDYLGMSADGELLMLLSNSTQSDVEHIVRRLRGQSVFLHLEEEPKYA</sequence>
<evidence type="ECO:0000313" key="5">
    <source>
        <dbReference type="EMBL" id="KGE20117.1"/>
    </source>
</evidence>
<gene>
    <name evidence="5" type="ORF">PWYN_12830</name>
</gene>
<proteinExistence type="inferred from homology"/>
<dbReference type="Proteomes" id="UP000029734">
    <property type="component" value="Unassembled WGS sequence"/>
</dbReference>
<accession>A0A098MEZ4</accession>
<keyword evidence="3" id="KW-0812">Transmembrane</keyword>
<feature type="transmembrane region" description="Helical" evidence="3">
    <location>
        <begin position="406"/>
        <end position="424"/>
    </location>
</feature>
<dbReference type="eggNOG" id="COG0451">
    <property type="taxonomic scope" value="Bacteria"/>
</dbReference>
<feature type="coiled-coil region" evidence="2">
    <location>
        <begin position="424"/>
        <end position="451"/>
    </location>
</feature>
<reference evidence="5 6" key="2">
    <citation type="submission" date="2014-10" db="EMBL/GenBank/DDBJ databases">
        <title>Comparative genomics of the Paenibacillus odorifer group.</title>
        <authorList>
            <person name="Tsai Y.-C."/>
            <person name="Martin N."/>
            <person name="Korlach J."/>
            <person name="Wiedmann M."/>
        </authorList>
    </citation>
    <scope>NUCLEOTIDE SEQUENCE [LARGE SCALE GENOMIC DNA]</scope>
    <source>
        <strain evidence="5 6">DSM 18334</strain>
    </source>
</reference>
<dbReference type="InterPro" id="IPR001509">
    <property type="entry name" value="Epimerase_deHydtase"/>
</dbReference>
<keyword evidence="3" id="KW-0472">Membrane</keyword>
<keyword evidence="2" id="KW-0175">Coiled coil</keyword>
<comment type="similarity">
    <text evidence="1">Belongs to the NAD(P)-dependent epimerase/dehydratase family.</text>
</comment>
<dbReference type="EMBL" id="JQCR01000002">
    <property type="protein sequence ID" value="KGE20117.1"/>
    <property type="molecule type" value="Genomic_DNA"/>
</dbReference>
<dbReference type="Gene3D" id="3.90.25.10">
    <property type="entry name" value="UDP-galactose 4-epimerase, domain 1"/>
    <property type="match status" value="1"/>
</dbReference>
<dbReference type="OrthoDB" id="9771073at2"/>
<dbReference type="SUPFAM" id="SSF51735">
    <property type="entry name" value="NAD(P)-binding Rossmann-fold domains"/>
    <property type="match status" value="1"/>
</dbReference>
<dbReference type="AlphaFoldDB" id="A0A098MEZ4"/>
<dbReference type="Gene3D" id="3.40.50.720">
    <property type="entry name" value="NAD(P)-binding Rossmann-like Domain"/>
    <property type="match status" value="1"/>
</dbReference>
<comment type="caution">
    <text evidence="5">The sequence shown here is derived from an EMBL/GenBank/DDBJ whole genome shotgun (WGS) entry which is preliminary data.</text>
</comment>
<evidence type="ECO:0000259" key="4">
    <source>
        <dbReference type="Pfam" id="PF01370"/>
    </source>
</evidence>
<keyword evidence="6" id="KW-1185">Reference proteome</keyword>
<name>A0A098MEZ4_9BACL</name>
<reference evidence="5 6" key="1">
    <citation type="submission" date="2014-08" db="EMBL/GenBank/DDBJ databases">
        <authorList>
            <person name="den Bakker H.C."/>
        </authorList>
    </citation>
    <scope>NUCLEOTIDE SEQUENCE [LARGE SCALE GENOMIC DNA]</scope>
    <source>
        <strain evidence="5 6">DSM 18334</strain>
    </source>
</reference>
<protein>
    <recommendedName>
        <fullName evidence="4">NAD-dependent epimerase/dehydratase domain-containing protein</fullName>
    </recommendedName>
</protein>
<dbReference type="Pfam" id="PF01370">
    <property type="entry name" value="Epimerase"/>
    <property type="match status" value="1"/>
</dbReference>
<dbReference type="RefSeq" id="WP_036652031.1">
    <property type="nucleotide sequence ID" value="NZ_JQCR01000002.1"/>
</dbReference>
<dbReference type="InterPro" id="IPR036291">
    <property type="entry name" value="NAD(P)-bd_dom_sf"/>
</dbReference>
<organism evidence="5 6">
    <name type="scientific">Paenibacillus wynnii</name>
    <dbReference type="NCBI Taxonomy" id="268407"/>
    <lineage>
        <taxon>Bacteria</taxon>
        <taxon>Bacillati</taxon>
        <taxon>Bacillota</taxon>
        <taxon>Bacilli</taxon>
        <taxon>Bacillales</taxon>
        <taxon>Paenibacillaceae</taxon>
        <taxon>Paenibacillus</taxon>
    </lineage>
</organism>
<dbReference type="STRING" id="268407.PWYN_12830"/>
<feature type="domain" description="NAD-dependent epimerase/dehydratase" evidence="4">
    <location>
        <begin position="3"/>
        <end position="224"/>
    </location>
</feature>
<keyword evidence="3" id="KW-1133">Transmembrane helix</keyword>
<evidence type="ECO:0000313" key="6">
    <source>
        <dbReference type="Proteomes" id="UP000029734"/>
    </source>
</evidence>
<evidence type="ECO:0000256" key="2">
    <source>
        <dbReference type="SAM" id="Coils"/>
    </source>
</evidence>
<dbReference type="SUPFAM" id="SSF55781">
    <property type="entry name" value="GAF domain-like"/>
    <property type="match status" value="1"/>
</dbReference>
<dbReference type="PANTHER" id="PTHR43000">
    <property type="entry name" value="DTDP-D-GLUCOSE 4,6-DEHYDRATASE-RELATED"/>
    <property type="match status" value="1"/>
</dbReference>
<evidence type="ECO:0000256" key="3">
    <source>
        <dbReference type="SAM" id="Phobius"/>
    </source>
</evidence>
<evidence type="ECO:0000256" key="1">
    <source>
        <dbReference type="ARBA" id="ARBA00007637"/>
    </source>
</evidence>
<feature type="transmembrane region" description="Helical" evidence="3">
    <location>
        <begin position="360"/>
        <end position="386"/>
    </location>
</feature>